<evidence type="ECO:0000256" key="4">
    <source>
        <dbReference type="ARBA" id="ARBA00022664"/>
    </source>
</evidence>
<dbReference type="FunFam" id="1.10.1520.10:FF:000001">
    <property type="entry name" value="Ribonuclease 3"/>
    <property type="match status" value="1"/>
</dbReference>
<dbReference type="InterPro" id="IPR000999">
    <property type="entry name" value="RNase_III_dom"/>
</dbReference>
<sequence length="238" mass="26127">MSYLSSIRRLEDRLGHSFARPELLCLALTHSSFANEAGNGQQHNERLEFLGDAVLELCVSSELFRRFPDAREGELTKIRARLVSEGSLAEMAREIGLDRLVKLGRGEDAQGGRKRDSVLSDVFEAVLAAVYEDGGFEAALGMVSRLFAPCRFECAASGPQPRDFKSRLQEAMQRLFRDKPMYTRLTVCGPEHKPAFDVLLTLPDGREFTAGGGSCKKAEQQAARLALAALESGDGAPY</sequence>
<comment type="subcellular location">
    <subcellularLocation>
        <location evidence="9">Cytoplasm</location>
    </subcellularLocation>
</comment>
<dbReference type="NCBIfam" id="TIGR02191">
    <property type="entry name" value="RNaseIII"/>
    <property type="match status" value="1"/>
</dbReference>
<keyword evidence="9" id="KW-0963">Cytoplasm</keyword>
<comment type="cofactor">
    <cofactor evidence="9">
        <name>Mg(2+)</name>
        <dbReference type="ChEBI" id="CHEBI:18420"/>
    </cofactor>
</comment>
<dbReference type="GO" id="GO:0005737">
    <property type="term" value="C:cytoplasm"/>
    <property type="evidence" value="ECO:0007669"/>
    <property type="project" value="UniProtKB-SubCell"/>
</dbReference>
<dbReference type="CDD" id="cd00593">
    <property type="entry name" value="RIBOc"/>
    <property type="match status" value="1"/>
</dbReference>
<keyword evidence="3 9" id="KW-0698">rRNA processing</keyword>
<evidence type="ECO:0000256" key="1">
    <source>
        <dbReference type="ARBA" id="ARBA00000109"/>
    </source>
</evidence>
<evidence type="ECO:0000256" key="3">
    <source>
        <dbReference type="ARBA" id="ARBA00022552"/>
    </source>
</evidence>
<feature type="active site" evidence="9">
    <location>
        <position position="124"/>
    </location>
</feature>
<protein>
    <recommendedName>
        <fullName evidence="9">Ribonuclease 3</fullName>
        <ecNumber evidence="9">3.1.26.3</ecNumber>
    </recommendedName>
    <alternativeName>
        <fullName evidence="9">Ribonuclease III</fullName>
        <shortName evidence="9">RNase III</shortName>
    </alternativeName>
</protein>
<dbReference type="GO" id="GO:0010468">
    <property type="term" value="P:regulation of gene expression"/>
    <property type="evidence" value="ECO:0007669"/>
    <property type="project" value="TreeGrafter"/>
</dbReference>
<dbReference type="Proteomes" id="UP000505077">
    <property type="component" value="Unassembled WGS sequence"/>
</dbReference>
<evidence type="ECO:0000313" key="13">
    <source>
        <dbReference type="Proteomes" id="UP000505077"/>
    </source>
</evidence>
<dbReference type="EMBL" id="BLLL01000004">
    <property type="protein sequence ID" value="GFH62720.1"/>
    <property type="molecule type" value="Genomic_DNA"/>
</dbReference>
<evidence type="ECO:0000256" key="5">
    <source>
        <dbReference type="ARBA" id="ARBA00022722"/>
    </source>
</evidence>
<evidence type="ECO:0000256" key="9">
    <source>
        <dbReference type="HAMAP-Rule" id="MF_00104"/>
    </source>
</evidence>
<comment type="caution">
    <text evidence="12">The sequence shown here is derived from an EMBL/GenBank/DDBJ whole genome shotgun (WGS) entry which is preliminary data.</text>
</comment>
<dbReference type="GO" id="GO:0006397">
    <property type="term" value="P:mRNA processing"/>
    <property type="evidence" value="ECO:0007669"/>
    <property type="project" value="UniProtKB-UniRule"/>
</dbReference>
<evidence type="ECO:0000256" key="7">
    <source>
        <dbReference type="ARBA" id="ARBA00022801"/>
    </source>
</evidence>
<dbReference type="GO" id="GO:0019843">
    <property type="term" value="F:rRNA binding"/>
    <property type="evidence" value="ECO:0007669"/>
    <property type="project" value="UniProtKB-KW"/>
</dbReference>
<gene>
    <name evidence="9 12" type="primary">rnc</name>
    <name evidence="12" type="ORF">ZNDK_0491</name>
</gene>
<comment type="catalytic activity">
    <reaction evidence="1 9">
        <text>Endonucleolytic cleavage to 5'-phosphomonoester.</text>
        <dbReference type="EC" id="3.1.26.3"/>
    </reaction>
</comment>
<keyword evidence="6 9" id="KW-0255">Endonuclease</keyword>
<feature type="domain" description="DRBM" evidence="10">
    <location>
        <begin position="163"/>
        <end position="232"/>
    </location>
</feature>
<dbReference type="GO" id="GO:0003725">
    <property type="term" value="F:double-stranded RNA binding"/>
    <property type="evidence" value="ECO:0007669"/>
    <property type="project" value="TreeGrafter"/>
</dbReference>
<evidence type="ECO:0000259" key="10">
    <source>
        <dbReference type="PROSITE" id="PS50137"/>
    </source>
</evidence>
<dbReference type="GO" id="GO:0046872">
    <property type="term" value="F:metal ion binding"/>
    <property type="evidence" value="ECO:0007669"/>
    <property type="project" value="UniProtKB-KW"/>
</dbReference>
<keyword evidence="9" id="KW-0699">rRNA-binding</keyword>
<evidence type="ECO:0000256" key="6">
    <source>
        <dbReference type="ARBA" id="ARBA00022759"/>
    </source>
</evidence>
<dbReference type="PANTHER" id="PTHR11207:SF0">
    <property type="entry name" value="RIBONUCLEASE 3"/>
    <property type="match status" value="1"/>
</dbReference>
<feature type="binding site" evidence="9">
    <location>
        <position position="48"/>
    </location>
    <ligand>
        <name>Mg(2+)</name>
        <dbReference type="ChEBI" id="CHEBI:18420"/>
    </ligand>
</feature>
<comment type="function">
    <text evidence="9">Digests double-stranded RNA. Involved in the processing of primary rRNA transcript to yield the immediate precursors to the large and small rRNAs (23S and 16S). Processes some mRNAs, and tRNAs when they are encoded in the rRNA operon. Processes pre-crRNA and tracrRNA of type II CRISPR loci if present in the organism.</text>
</comment>
<dbReference type="Pfam" id="PF00035">
    <property type="entry name" value="dsrm"/>
    <property type="match status" value="1"/>
</dbReference>
<dbReference type="PROSITE" id="PS00517">
    <property type="entry name" value="RNASE_3_1"/>
    <property type="match status" value="1"/>
</dbReference>
<dbReference type="SUPFAM" id="SSF54768">
    <property type="entry name" value="dsRNA-binding domain-like"/>
    <property type="match status" value="1"/>
</dbReference>
<keyword evidence="9" id="KW-0819">tRNA processing</keyword>
<dbReference type="EC" id="3.1.26.3" evidence="9"/>
<evidence type="ECO:0000259" key="11">
    <source>
        <dbReference type="PROSITE" id="PS50142"/>
    </source>
</evidence>
<dbReference type="PANTHER" id="PTHR11207">
    <property type="entry name" value="RIBONUCLEASE III"/>
    <property type="match status" value="1"/>
</dbReference>
<dbReference type="PROSITE" id="PS50137">
    <property type="entry name" value="DS_RBD"/>
    <property type="match status" value="1"/>
</dbReference>
<comment type="similarity">
    <text evidence="2">Belongs to the ribonuclease III family.</text>
</comment>
<dbReference type="SMART" id="SM00535">
    <property type="entry name" value="RIBOc"/>
    <property type="match status" value="1"/>
</dbReference>
<dbReference type="SMART" id="SM00358">
    <property type="entry name" value="DSRM"/>
    <property type="match status" value="1"/>
</dbReference>
<dbReference type="Pfam" id="PF14622">
    <property type="entry name" value="Ribonucleas_3_3"/>
    <property type="match status" value="1"/>
</dbReference>
<dbReference type="GO" id="GO:0008033">
    <property type="term" value="P:tRNA processing"/>
    <property type="evidence" value="ECO:0007669"/>
    <property type="project" value="UniProtKB-KW"/>
</dbReference>
<dbReference type="AlphaFoldDB" id="A0A6L2R571"/>
<feature type="domain" description="RNase III" evidence="11">
    <location>
        <begin position="7"/>
        <end position="135"/>
    </location>
</feature>
<feature type="binding site" evidence="9">
    <location>
        <position position="121"/>
    </location>
    <ligand>
        <name>Mg(2+)</name>
        <dbReference type="ChEBI" id="CHEBI:18420"/>
    </ligand>
</feature>
<dbReference type="PROSITE" id="PS50142">
    <property type="entry name" value="RNASE_3_2"/>
    <property type="match status" value="1"/>
</dbReference>
<keyword evidence="7 9" id="KW-0378">Hydrolase</keyword>
<feature type="active site" evidence="9">
    <location>
        <position position="52"/>
    </location>
</feature>
<dbReference type="InterPro" id="IPR014720">
    <property type="entry name" value="dsRBD_dom"/>
</dbReference>
<accession>A0A6L2R571</accession>
<proteinExistence type="inferred from homology"/>
<name>A0A6L2R571_9BACT</name>
<reference evidence="12 13" key="1">
    <citation type="journal article" date="2020" name="ISME J.">
        <title>Parallel Reductive Genome Evolution in Desulfovibrio Ectosymbionts Independently Acquired by Trichonympha Protists in the Termite Gut.</title>
        <authorList>
            <person name="Takeuchi M."/>
            <person name="Kuwahara H."/>
            <person name="Murakami T."/>
            <person name="Takahashi K."/>
            <person name="Kajitani R."/>
            <person name="Toyoda A."/>
            <person name="Itoh T."/>
            <person name="Ohkuma M."/>
            <person name="Hongoh Y."/>
        </authorList>
    </citation>
    <scope>NUCLEOTIDE SEQUENCE [LARGE SCALE GENOMIC DNA]</scope>
    <source>
        <strain evidence="12">ZnDsv-02</strain>
    </source>
</reference>
<comment type="subunit">
    <text evidence="9">Homodimer.</text>
</comment>
<dbReference type="Gene3D" id="3.30.160.20">
    <property type="match status" value="1"/>
</dbReference>
<dbReference type="InterPro" id="IPR036389">
    <property type="entry name" value="RNase_III_sf"/>
</dbReference>
<organism evidence="12 13">
    <name type="scientific">Candidatus Desulfovibrio kirbyi</name>
    <dbReference type="NCBI Taxonomy" id="2696086"/>
    <lineage>
        <taxon>Bacteria</taxon>
        <taxon>Pseudomonadati</taxon>
        <taxon>Thermodesulfobacteriota</taxon>
        <taxon>Desulfovibrionia</taxon>
        <taxon>Desulfovibrionales</taxon>
        <taxon>Desulfovibrionaceae</taxon>
        <taxon>Desulfovibrio</taxon>
    </lineage>
</organism>
<keyword evidence="5 9" id="KW-0540">Nuclease</keyword>
<keyword evidence="4 9" id="KW-0507">mRNA processing</keyword>
<keyword evidence="8 9" id="KW-0694">RNA-binding</keyword>
<evidence type="ECO:0000256" key="2">
    <source>
        <dbReference type="ARBA" id="ARBA00010183"/>
    </source>
</evidence>
<evidence type="ECO:0000256" key="8">
    <source>
        <dbReference type="ARBA" id="ARBA00022884"/>
    </source>
</evidence>
<keyword evidence="9" id="KW-0460">Magnesium</keyword>
<feature type="binding site" evidence="9">
    <location>
        <position position="124"/>
    </location>
    <ligand>
        <name>Mg(2+)</name>
        <dbReference type="ChEBI" id="CHEBI:18420"/>
    </ligand>
</feature>
<dbReference type="InterPro" id="IPR011907">
    <property type="entry name" value="RNase_III"/>
</dbReference>
<dbReference type="GO" id="GO:0004525">
    <property type="term" value="F:ribonuclease III activity"/>
    <property type="evidence" value="ECO:0007669"/>
    <property type="project" value="UniProtKB-UniRule"/>
</dbReference>
<dbReference type="GO" id="GO:0006364">
    <property type="term" value="P:rRNA processing"/>
    <property type="evidence" value="ECO:0007669"/>
    <property type="project" value="UniProtKB-UniRule"/>
</dbReference>
<dbReference type="Gene3D" id="1.10.1520.10">
    <property type="entry name" value="Ribonuclease III domain"/>
    <property type="match status" value="1"/>
</dbReference>
<keyword evidence="9" id="KW-0479">Metal-binding</keyword>
<evidence type="ECO:0000313" key="12">
    <source>
        <dbReference type="EMBL" id="GFH62720.1"/>
    </source>
</evidence>
<dbReference type="SUPFAM" id="SSF69065">
    <property type="entry name" value="RNase III domain-like"/>
    <property type="match status" value="1"/>
</dbReference>
<dbReference type="HAMAP" id="MF_00104">
    <property type="entry name" value="RNase_III"/>
    <property type="match status" value="1"/>
</dbReference>